<gene>
    <name evidence="1" type="ORF">H1P_6520009</name>
</gene>
<evidence type="ECO:0000313" key="2">
    <source>
        <dbReference type="Proteomes" id="UP000320055"/>
    </source>
</evidence>
<dbReference type="OrthoDB" id="424853at2"/>
<dbReference type="EMBL" id="CAACVJ010000615">
    <property type="protein sequence ID" value="VEP17885.1"/>
    <property type="molecule type" value="Genomic_DNA"/>
</dbReference>
<keyword evidence="2" id="KW-1185">Reference proteome</keyword>
<organism evidence="1 2">
    <name type="scientific">Hyella patelloides LEGE 07179</name>
    <dbReference type="NCBI Taxonomy" id="945734"/>
    <lineage>
        <taxon>Bacteria</taxon>
        <taxon>Bacillati</taxon>
        <taxon>Cyanobacteriota</taxon>
        <taxon>Cyanophyceae</taxon>
        <taxon>Pleurocapsales</taxon>
        <taxon>Hyellaceae</taxon>
        <taxon>Hyella</taxon>
    </lineage>
</organism>
<proteinExistence type="predicted"/>
<dbReference type="Proteomes" id="UP000320055">
    <property type="component" value="Unassembled WGS sequence"/>
</dbReference>
<protein>
    <submittedName>
        <fullName evidence="1">Uncharacterized protein</fullName>
    </submittedName>
</protein>
<dbReference type="RefSeq" id="WP_144876316.1">
    <property type="nucleotide sequence ID" value="NZ_LR214384.1"/>
</dbReference>
<evidence type="ECO:0000313" key="1">
    <source>
        <dbReference type="EMBL" id="VEP17885.1"/>
    </source>
</evidence>
<accession>A0A563W2L9</accession>
<name>A0A563W2L9_9CYAN</name>
<sequence>MTQSTVKTTQVPTNCSNCPQFHDYQEKENRSRGWCEQFNCVSFSHHPFTQDCRLNIPNEEDLLRSEHEVGSLVKLIDSTLDHSQWSTFIVVGKRYNPNRYQNTKTFLNQTDWYYRLATTEQALLSQIWVAENEICHYDQADIINPIGEF</sequence>
<reference evidence="1 2" key="1">
    <citation type="submission" date="2019-01" db="EMBL/GenBank/DDBJ databases">
        <authorList>
            <person name="Brito A."/>
        </authorList>
    </citation>
    <scope>NUCLEOTIDE SEQUENCE [LARGE SCALE GENOMIC DNA]</scope>
    <source>
        <strain evidence="1">1</strain>
    </source>
</reference>
<dbReference type="AlphaFoldDB" id="A0A563W2L9"/>